<keyword evidence="23" id="KW-1185">Reference proteome</keyword>
<evidence type="ECO:0000256" key="19">
    <source>
        <dbReference type="RuleBase" id="RU004335"/>
    </source>
</evidence>
<evidence type="ECO:0000256" key="7">
    <source>
        <dbReference type="ARBA" id="ARBA00022512"/>
    </source>
</evidence>
<dbReference type="InterPro" id="IPR017853">
    <property type="entry name" value="GH"/>
</dbReference>
<reference evidence="22" key="1">
    <citation type="journal article" date="2020" name="Nat. Commun.">
        <title>Large-scale genome sequencing of mycorrhizal fungi provides insights into the early evolution of symbiotic traits.</title>
        <authorList>
            <person name="Miyauchi S."/>
            <person name="Kiss E."/>
            <person name="Kuo A."/>
            <person name="Drula E."/>
            <person name="Kohler A."/>
            <person name="Sanchez-Garcia M."/>
            <person name="Morin E."/>
            <person name="Andreopoulos B."/>
            <person name="Barry K.W."/>
            <person name="Bonito G."/>
            <person name="Buee M."/>
            <person name="Carver A."/>
            <person name="Chen C."/>
            <person name="Cichocki N."/>
            <person name="Clum A."/>
            <person name="Culley D."/>
            <person name="Crous P.W."/>
            <person name="Fauchery L."/>
            <person name="Girlanda M."/>
            <person name="Hayes R.D."/>
            <person name="Keri Z."/>
            <person name="LaButti K."/>
            <person name="Lipzen A."/>
            <person name="Lombard V."/>
            <person name="Magnuson J."/>
            <person name="Maillard F."/>
            <person name="Murat C."/>
            <person name="Nolan M."/>
            <person name="Ohm R.A."/>
            <person name="Pangilinan J."/>
            <person name="Pereira M.F."/>
            <person name="Perotto S."/>
            <person name="Peter M."/>
            <person name="Pfister S."/>
            <person name="Riley R."/>
            <person name="Sitrit Y."/>
            <person name="Stielow J.B."/>
            <person name="Szollosi G."/>
            <person name="Zifcakova L."/>
            <person name="Stursova M."/>
            <person name="Spatafora J.W."/>
            <person name="Tedersoo L."/>
            <person name="Vaario L.M."/>
            <person name="Yamada A."/>
            <person name="Yan M."/>
            <person name="Wang P."/>
            <person name="Xu J."/>
            <person name="Bruns T."/>
            <person name="Baldrian P."/>
            <person name="Vilgalys R."/>
            <person name="Dunand C."/>
            <person name="Henrissat B."/>
            <person name="Grigoriev I.V."/>
            <person name="Hibbett D."/>
            <person name="Nagy L.G."/>
            <person name="Martin F.M."/>
        </authorList>
    </citation>
    <scope>NUCLEOTIDE SEQUENCE</scope>
    <source>
        <strain evidence="22">UH-Tt-Lm1</strain>
    </source>
</reference>
<keyword evidence="6" id="KW-1003">Cell membrane</keyword>
<dbReference type="GO" id="GO:0042973">
    <property type="term" value="F:glucan endo-1,3-beta-D-glucosidase activity"/>
    <property type="evidence" value="ECO:0007669"/>
    <property type="project" value="UniProtKB-EC"/>
</dbReference>
<reference evidence="22" key="2">
    <citation type="submission" date="2020-11" db="EMBL/GenBank/DDBJ databases">
        <authorList>
            <consortium name="DOE Joint Genome Institute"/>
            <person name="Kuo A."/>
            <person name="Miyauchi S."/>
            <person name="Kiss E."/>
            <person name="Drula E."/>
            <person name="Kohler A."/>
            <person name="Sanchez-Garcia M."/>
            <person name="Andreopoulos B."/>
            <person name="Barry K.W."/>
            <person name="Bonito G."/>
            <person name="Buee M."/>
            <person name="Carver A."/>
            <person name="Chen C."/>
            <person name="Cichocki N."/>
            <person name="Clum A."/>
            <person name="Culley D."/>
            <person name="Crous P.W."/>
            <person name="Fauchery L."/>
            <person name="Girlanda M."/>
            <person name="Hayes R."/>
            <person name="Keri Z."/>
            <person name="Labutti K."/>
            <person name="Lipzen A."/>
            <person name="Lombard V."/>
            <person name="Magnuson J."/>
            <person name="Maillard F."/>
            <person name="Morin E."/>
            <person name="Murat C."/>
            <person name="Nolan M."/>
            <person name="Ohm R."/>
            <person name="Pangilinan J."/>
            <person name="Pereira M."/>
            <person name="Perotto S."/>
            <person name="Peter M."/>
            <person name="Riley R."/>
            <person name="Sitrit Y."/>
            <person name="Stielow B."/>
            <person name="Szollosi G."/>
            <person name="Zifcakova L."/>
            <person name="Stursova M."/>
            <person name="Spatafora J.W."/>
            <person name="Tedersoo L."/>
            <person name="Vaario L.-M."/>
            <person name="Yamada A."/>
            <person name="Yan M."/>
            <person name="Wang P."/>
            <person name="Xu J."/>
            <person name="Bruns T."/>
            <person name="Baldrian P."/>
            <person name="Vilgalys R."/>
            <person name="Henrissat B."/>
            <person name="Grigoriev I.V."/>
            <person name="Hibbett D."/>
            <person name="Nagy L.G."/>
            <person name="Martin F.M."/>
        </authorList>
    </citation>
    <scope>NUCLEOTIDE SEQUENCE</scope>
    <source>
        <strain evidence="22">UH-Tt-Lm1</strain>
    </source>
</reference>
<feature type="compositionally biased region" description="Polar residues" evidence="20">
    <location>
        <begin position="134"/>
        <end position="147"/>
    </location>
</feature>
<evidence type="ECO:0000256" key="2">
    <source>
        <dbReference type="ARBA" id="ARBA00004191"/>
    </source>
</evidence>
<evidence type="ECO:0000256" key="12">
    <source>
        <dbReference type="ARBA" id="ARBA00023180"/>
    </source>
</evidence>
<dbReference type="EC" id="3.2.1.39" evidence="5"/>
<dbReference type="InterPro" id="IPR000490">
    <property type="entry name" value="Glyco_hydro_17"/>
</dbReference>
<evidence type="ECO:0000256" key="21">
    <source>
        <dbReference type="SAM" id="Phobius"/>
    </source>
</evidence>
<feature type="compositionally biased region" description="Low complexity" evidence="20">
    <location>
        <begin position="111"/>
        <end position="133"/>
    </location>
</feature>
<dbReference type="GO" id="GO:0071555">
    <property type="term" value="P:cell wall organization"/>
    <property type="evidence" value="ECO:0007669"/>
    <property type="project" value="UniProtKB-KW"/>
</dbReference>
<evidence type="ECO:0000256" key="16">
    <source>
        <dbReference type="ARBA" id="ARBA00037649"/>
    </source>
</evidence>
<feature type="region of interest" description="Disordered" evidence="20">
    <location>
        <begin position="111"/>
        <end position="147"/>
    </location>
</feature>
<keyword evidence="11 21" id="KW-0472">Membrane</keyword>
<evidence type="ECO:0000256" key="4">
    <source>
        <dbReference type="ARBA" id="ARBA00008773"/>
    </source>
</evidence>
<comment type="similarity">
    <text evidence="4 19">Belongs to the glycosyl hydrolase 17 family.</text>
</comment>
<evidence type="ECO:0000256" key="10">
    <source>
        <dbReference type="ARBA" id="ARBA00022801"/>
    </source>
</evidence>
<evidence type="ECO:0000256" key="6">
    <source>
        <dbReference type="ARBA" id="ARBA00022475"/>
    </source>
</evidence>
<evidence type="ECO:0000256" key="8">
    <source>
        <dbReference type="ARBA" id="ARBA00022525"/>
    </source>
</evidence>
<protein>
    <recommendedName>
        <fullName evidence="5">glucan endo-1,3-beta-D-glucosidase</fullName>
        <ecNumber evidence="5">3.2.1.39</ecNumber>
    </recommendedName>
    <alternativeName>
        <fullName evidence="18">Endo-1,3-beta-glucanase btgC</fullName>
    </alternativeName>
    <alternativeName>
        <fullName evidence="17">Laminarinase btgC</fullName>
    </alternativeName>
</protein>
<name>A0A9P6H471_9AGAM</name>
<gene>
    <name evidence="22" type="ORF">BJ322DRAFT_470847</name>
</gene>
<keyword evidence="21" id="KW-0812">Transmembrane</keyword>
<comment type="catalytic activity">
    <reaction evidence="1">
        <text>Hydrolysis of (1-&gt;3)-beta-D-glucosidic linkages in (1-&gt;3)-beta-D-glucans.</text>
        <dbReference type="EC" id="3.2.1.39"/>
    </reaction>
</comment>
<evidence type="ECO:0000256" key="15">
    <source>
        <dbReference type="ARBA" id="ARBA00023326"/>
    </source>
</evidence>
<dbReference type="GO" id="GO:0009277">
    <property type="term" value="C:fungal-type cell wall"/>
    <property type="evidence" value="ECO:0007669"/>
    <property type="project" value="TreeGrafter"/>
</dbReference>
<accession>A0A9P6H471</accession>
<dbReference type="GO" id="GO:0000272">
    <property type="term" value="P:polysaccharide catabolic process"/>
    <property type="evidence" value="ECO:0007669"/>
    <property type="project" value="UniProtKB-KW"/>
</dbReference>
<dbReference type="GO" id="GO:0009986">
    <property type="term" value="C:cell surface"/>
    <property type="evidence" value="ECO:0007669"/>
    <property type="project" value="TreeGrafter"/>
</dbReference>
<keyword evidence="7" id="KW-0134">Cell wall</keyword>
<evidence type="ECO:0000256" key="14">
    <source>
        <dbReference type="ARBA" id="ARBA00023316"/>
    </source>
</evidence>
<keyword evidence="9" id="KW-0732">Signal</keyword>
<dbReference type="Gene3D" id="3.20.20.80">
    <property type="entry name" value="Glycosidases"/>
    <property type="match status" value="1"/>
</dbReference>
<dbReference type="Pfam" id="PF00332">
    <property type="entry name" value="Glyco_hydro_17"/>
    <property type="match status" value="1"/>
</dbReference>
<evidence type="ECO:0000256" key="3">
    <source>
        <dbReference type="ARBA" id="ARBA00004401"/>
    </source>
</evidence>
<feature type="transmembrane region" description="Helical" evidence="21">
    <location>
        <begin position="86"/>
        <end position="109"/>
    </location>
</feature>
<comment type="caution">
    <text evidence="22">The sequence shown here is derived from an EMBL/GenBank/DDBJ whole genome shotgun (WGS) entry which is preliminary data.</text>
</comment>
<dbReference type="GO" id="GO:0005886">
    <property type="term" value="C:plasma membrane"/>
    <property type="evidence" value="ECO:0007669"/>
    <property type="project" value="UniProtKB-SubCell"/>
</dbReference>
<comment type="function">
    <text evidence="16">Glucanases play a role in cell expansion during growth, in cell-cell fusion during mating, and in spore release during sporulation. This enzyme may be involved in beta-glucan degradation. Active on laminarin and lichenan.</text>
</comment>
<dbReference type="GO" id="GO:0005576">
    <property type="term" value="C:extracellular region"/>
    <property type="evidence" value="ECO:0007669"/>
    <property type="project" value="TreeGrafter"/>
</dbReference>
<dbReference type="PANTHER" id="PTHR16631">
    <property type="entry name" value="GLUCAN 1,3-BETA-GLUCOSIDASE"/>
    <property type="match status" value="1"/>
</dbReference>
<evidence type="ECO:0000256" key="17">
    <source>
        <dbReference type="ARBA" id="ARBA00042373"/>
    </source>
</evidence>
<evidence type="ECO:0000256" key="13">
    <source>
        <dbReference type="ARBA" id="ARBA00023277"/>
    </source>
</evidence>
<evidence type="ECO:0000256" key="11">
    <source>
        <dbReference type="ARBA" id="ARBA00023136"/>
    </source>
</evidence>
<organism evidence="22 23">
    <name type="scientific">Thelephora terrestris</name>
    <dbReference type="NCBI Taxonomy" id="56493"/>
    <lineage>
        <taxon>Eukaryota</taxon>
        <taxon>Fungi</taxon>
        <taxon>Dikarya</taxon>
        <taxon>Basidiomycota</taxon>
        <taxon>Agaricomycotina</taxon>
        <taxon>Agaricomycetes</taxon>
        <taxon>Thelephorales</taxon>
        <taxon>Thelephoraceae</taxon>
        <taxon>Thelephora</taxon>
    </lineage>
</organism>
<evidence type="ECO:0000256" key="20">
    <source>
        <dbReference type="SAM" id="MobiDB-lite"/>
    </source>
</evidence>
<dbReference type="AlphaFoldDB" id="A0A9P6H471"/>
<keyword evidence="13" id="KW-0119">Carbohydrate metabolism</keyword>
<dbReference type="EMBL" id="WIUZ02000021">
    <property type="protein sequence ID" value="KAF9779029.1"/>
    <property type="molecule type" value="Genomic_DNA"/>
</dbReference>
<keyword evidence="10 22" id="KW-0378">Hydrolase</keyword>
<evidence type="ECO:0000256" key="5">
    <source>
        <dbReference type="ARBA" id="ARBA00012780"/>
    </source>
</evidence>
<keyword evidence="21" id="KW-1133">Transmembrane helix</keyword>
<keyword evidence="15" id="KW-0624">Polysaccharide degradation</keyword>
<evidence type="ECO:0000313" key="23">
    <source>
        <dbReference type="Proteomes" id="UP000736335"/>
    </source>
</evidence>
<dbReference type="SUPFAM" id="SSF51445">
    <property type="entry name" value="(Trans)glycosidases"/>
    <property type="match status" value="1"/>
</dbReference>
<sequence>MPARPMYSPIMPQDGDVDASDANLRPSDGFNNPATPPQQTAFTPSNNRYTAMANPGPSSSYTHLGDSGKPSEWLEKQQSGSRRSKLLIVGALIALAAVIGVGVGVGVSLSNKNRTSTTNGNNSNGNSNSNSSNPVTQSDPNDPSTFQKDPRLIQSFYGIAYEPNGVIYPACGAQLSDVITDIQLMSQLTKVDMQVTLAIYIDSGDWSSYARQKTAIQSALQTWGTSNVAGITVGNEFMLNWLTANGGGDDPNSAIGNQGANLLIVNITDTRNWVKSAGYTFPIGNSDAGSYFNNLVLEAVDYGMANVHPWFANVSVQAGPQWTWDFFNQTDVSLANTLPNKPDMSIAEVGWPTASKDLGNESNGPSNASEANLQLFLDTFVCQTNQLGIKYYFFEFFDEEWKDVLYGGVEGHWGLFYQNKTLKVVRF</sequence>
<evidence type="ECO:0000256" key="9">
    <source>
        <dbReference type="ARBA" id="ARBA00022729"/>
    </source>
</evidence>
<keyword evidence="8" id="KW-0964">Secreted</keyword>
<dbReference type="PANTHER" id="PTHR16631:SF17">
    <property type="entry name" value="GLUCAN ENDO-1,3-BETA-GLUCOSIDASE BTGC"/>
    <property type="match status" value="1"/>
</dbReference>
<evidence type="ECO:0000256" key="1">
    <source>
        <dbReference type="ARBA" id="ARBA00000382"/>
    </source>
</evidence>
<feature type="region of interest" description="Disordered" evidence="20">
    <location>
        <begin position="1"/>
        <end position="80"/>
    </location>
</feature>
<keyword evidence="14" id="KW-0961">Cell wall biogenesis/degradation</keyword>
<proteinExistence type="inferred from homology"/>
<evidence type="ECO:0000256" key="18">
    <source>
        <dbReference type="ARBA" id="ARBA00043078"/>
    </source>
</evidence>
<keyword evidence="12" id="KW-0325">Glycoprotein</keyword>
<comment type="subcellular location">
    <subcellularLocation>
        <location evidence="3">Cell membrane</location>
        <topology evidence="3">Single-pass type II membrane protein</topology>
    </subcellularLocation>
    <subcellularLocation>
        <location evidence="2">Secreted</location>
        <location evidence="2">Cell wall</location>
    </subcellularLocation>
</comment>
<dbReference type="InterPro" id="IPR050732">
    <property type="entry name" value="Beta-glucan_modifiers"/>
</dbReference>
<dbReference type="OrthoDB" id="68336at2759"/>
<dbReference type="Proteomes" id="UP000736335">
    <property type="component" value="Unassembled WGS sequence"/>
</dbReference>
<evidence type="ECO:0000313" key="22">
    <source>
        <dbReference type="EMBL" id="KAF9779029.1"/>
    </source>
</evidence>